<keyword evidence="4" id="KW-1185">Reference proteome</keyword>
<dbReference type="Proteomes" id="UP000262172">
    <property type="component" value="Unassembled WGS sequence"/>
</dbReference>
<keyword evidence="1 2" id="KW-0732">Signal</keyword>
<proteinExistence type="predicted"/>
<organism evidence="3 4">
    <name type="scientific">Microbacterium bovistercoris</name>
    <dbReference type="NCBI Taxonomy" id="2293570"/>
    <lineage>
        <taxon>Bacteria</taxon>
        <taxon>Bacillati</taxon>
        <taxon>Actinomycetota</taxon>
        <taxon>Actinomycetes</taxon>
        <taxon>Micrococcales</taxon>
        <taxon>Microbacteriaceae</taxon>
        <taxon>Microbacterium</taxon>
    </lineage>
</organism>
<dbReference type="InterPro" id="IPR013517">
    <property type="entry name" value="FG-GAP"/>
</dbReference>
<evidence type="ECO:0000256" key="2">
    <source>
        <dbReference type="SAM" id="SignalP"/>
    </source>
</evidence>
<accession>A0A371NWP7</accession>
<dbReference type="PANTHER" id="PTHR44103:SF1">
    <property type="entry name" value="PROPROTEIN CONVERTASE P"/>
    <property type="match status" value="1"/>
</dbReference>
<dbReference type="Gene3D" id="2.130.10.130">
    <property type="entry name" value="Integrin alpha, N-terminal"/>
    <property type="match status" value="2"/>
</dbReference>
<evidence type="ECO:0000313" key="4">
    <source>
        <dbReference type="Proteomes" id="UP000262172"/>
    </source>
</evidence>
<dbReference type="Pfam" id="PF13517">
    <property type="entry name" value="FG-GAP_3"/>
    <property type="match status" value="3"/>
</dbReference>
<evidence type="ECO:0000313" key="3">
    <source>
        <dbReference type="EMBL" id="REJ07595.1"/>
    </source>
</evidence>
<dbReference type="SUPFAM" id="SSF69318">
    <property type="entry name" value="Integrin alpha N-terminal domain"/>
    <property type="match status" value="2"/>
</dbReference>
<dbReference type="PANTHER" id="PTHR44103">
    <property type="entry name" value="PROPROTEIN CONVERTASE P"/>
    <property type="match status" value="1"/>
</dbReference>
<reference evidence="3 4" key="1">
    <citation type="submission" date="2018-08" db="EMBL/GenBank/DDBJ databases">
        <title>Isolation, diversity and antifungal activity of Actinobacteria from cow dung.</title>
        <authorList>
            <person name="Ling L."/>
        </authorList>
    </citation>
    <scope>NUCLEOTIDE SEQUENCE [LARGE SCALE GENOMIC DNA]</scope>
    <source>
        <strain evidence="3 4">NEAU-LLE</strain>
    </source>
</reference>
<name>A0A371NWP7_9MICO</name>
<comment type="caution">
    <text evidence="3">The sequence shown here is derived from an EMBL/GenBank/DDBJ whole genome shotgun (WGS) entry which is preliminary data.</text>
</comment>
<evidence type="ECO:0000256" key="1">
    <source>
        <dbReference type="ARBA" id="ARBA00022729"/>
    </source>
</evidence>
<dbReference type="AlphaFoldDB" id="A0A371NWP7"/>
<protein>
    <recommendedName>
        <fullName evidence="5">VCBS repeat-containing protein</fullName>
    </recommendedName>
</protein>
<dbReference type="EMBL" id="QUAB01000015">
    <property type="protein sequence ID" value="REJ07595.1"/>
    <property type="molecule type" value="Genomic_DNA"/>
</dbReference>
<gene>
    <name evidence="3" type="ORF">DY023_02845</name>
</gene>
<dbReference type="OrthoDB" id="9764271at2"/>
<dbReference type="InterPro" id="IPR028994">
    <property type="entry name" value="Integrin_alpha_N"/>
</dbReference>
<feature type="chain" id="PRO_5016935161" description="VCBS repeat-containing protein" evidence="2">
    <location>
        <begin position="41"/>
        <end position="801"/>
    </location>
</feature>
<feature type="signal peptide" evidence="2">
    <location>
        <begin position="1"/>
        <end position="40"/>
    </location>
</feature>
<dbReference type="RefSeq" id="WP_116240840.1">
    <property type="nucleotide sequence ID" value="NZ_QUAB01000015.1"/>
</dbReference>
<sequence length="801" mass="84082">MFRRSRRLQKSPRISRILTAVVAAAALSLSVLVPVTTASATPVNGPVKMSLVGFSAGNIISDAVFTAESTMTEAQIQSFFNSKVKTCQSGYTCLKDFRITSVSRSADTYCKGYTGAANESAARIIYRVSQSCDINPQVLIVMLQKEQGLVTHTWPSQWRYDKALGQACPDTAPCDPTFVGFFHQIYGAARQMQIYMEGRYFTWYAPGKTWNIRYNPNTACGSSPVYVANKATSALYYYTPYQPNAAALRAGYGTGDSCSAYGNRNFYNYFTDWFGSTQTPASTTPPVVPVPALSKADKAPFVLGNLADGTVRAYAFSKGAWGPVVVLSTVPGATEVHSVGDLTGDGHRDLIAVDSARRAWRLDGAGGITFGAKTALSADWSATVRRTPAGDFNGDGVPDMFTTDAAGALWLWPGDDRGSFRKAVRVGSGWATMNLVSGGQDVTGDGVPDLIARTAAGDLFVYPGDGRGGWTPKKQIGRGWDGMTAVFSPGDFGGDGLADVIARKADSSLWVYAGTASGPLQGGVRIGEGWGGMLTLSGAGPTADGPRVFAPGTGDLDGDRLPDITALRPTGELLAYRGDGSGGWGGSRTLATGWARGSNLIPMGDFTGDGRRDVGQVTPDGTFILHPGAVGGGLAPSVRIGVGWSGMTAVIGGIDFNGDRKPDVLARTSAGDLRLYAGNGSGGWAGVSVVGRGWGGFDTIFYAGDFDGDGAGDLITRRTDGSLRLYPTTGRGGWRTAVKIGQGWQGFTALSGVGDFDGDGKADVLARKSTGDLLLYRGNGAAGWLGSRQIGQGWNGFSTIR</sequence>
<evidence type="ECO:0008006" key="5">
    <source>
        <dbReference type="Google" id="ProtNLM"/>
    </source>
</evidence>